<feature type="region of interest" description="Disordered" evidence="1">
    <location>
        <begin position="1282"/>
        <end position="1322"/>
    </location>
</feature>
<evidence type="ECO:0008006" key="4">
    <source>
        <dbReference type="Google" id="ProtNLM"/>
    </source>
</evidence>
<proteinExistence type="predicted"/>
<dbReference type="EMBL" id="CP034438">
    <property type="protein sequence ID" value="AZN30556.1"/>
    <property type="molecule type" value="Genomic_DNA"/>
</dbReference>
<evidence type="ECO:0000256" key="1">
    <source>
        <dbReference type="SAM" id="MobiDB-lite"/>
    </source>
</evidence>
<feature type="region of interest" description="Disordered" evidence="1">
    <location>
        <begin position="1"/>
        <end position="45"/>
    </location>
</feature>
<feature type="compositionally biased region" description="Acidic residues" evidence="1">
    <location>
        <begin position="24"/>
        <end position="40"/>
    </location>
</feature>
<reference evidence="2 3" key="1">
    <citation type="submission" date="2018-12" db="EMBL/GenBank/DDBJ databases">
        <title>Complete genome sequence of Flaviflexus salsibiostraticola KCTC 33148.</title>
        <authorList>
            <person name="Bae J.-W."/>
        </authorList>
    </citation>
    <scope>NUCLEOTIDE SEQUENCE [LARGE SCALE GENOMIC DNA]</scope>
    <source>
        <strain evidence="2 3">KCTC 33148</strain>
    </source>
</reference>
<dbReference type="OrthoDB" id="9757917at2"/>
<protein>
    <recommendedName>
        <fullName evidence="4">Prevent-host-death family protein</fullName>
    </recommendedName>
</protein>
<organism evidence="2 3">
    <name type="scientific">Flaviflexus salsibiostraticola</name>
    <dbReference type="NCBI Taxonomy" id="1282737"/>
    <lineage>
        <taxon>Bacteria</taxon>
        <taxon>Bacillati</taxon>
        <taxon>Actinomycetota</taxon>
        <taxon>Actinomycetes</taxon>
        <taxon>Actinomycetales</taxon>
        <taxon>Actinomycetaceae</taxon>
        <taxon>Flaviflexus</taxon>
    </lineage>
</organism>
<keyword evidence="3" id="KW-1185">Reference proteome</keyword>
<evidence type="ECO:0000313" key="3">
    <source>
        <dbReference type="Proteomes" id="UP000270021"/>
    </source>
</evidence>
<name>A0A3Q8WUE4_9ACTO</name>
<evidence type="ECO:0000313" key="2">
    <source>
        <dbReference type="EMBL" id="AZN30556.1"/>
    </source>
</evidence>
<sequence>MSPLPFFRKNRPSDPAPSPQSPAEMDEALPEAEPVVDTETDFGPAIEARRQPIDSEEAYAAVTEAFAGWRATLAERSSDIVLSPDEPDVVDLSHVHPTGAAGFYSGSPTPLTSLFREADALATARTKINALLTRQRSLEEAYGSAPISLIHGTLTWTEMRPRQASTTDVVDDEVELGAAFDETGQIRLDDIEKEAEPTGPQIIEMTEPALRRGVHIATSTASDPVLTLGEETDISSAVLDGLRRHGAPTEAVEEVRSLARSADTQEAALARLRDIARVYLPGCVVGGGTLLALASSPSAILHDDLVVMEPQVRASHFIADLVLGRSSDREITADPYDRSPQAERGAGQLDVAELDIVEAVAEGTSVFIDAAPGTDVRRVLASIAADRAASQKHVIYVYGSSSAHRSFTAQLERLRLGEALADFSSITDVPLRLRTGLRQKSPSVDSETVTERNAQLEADRERLTEFMTALHETSPKWGVSAYGLLIKIVEMSAEEGGSPTKIRLGESVVGALADDESRREAATKLDEALRLDQRASESNPWAGSTIYSAEEAEAIHERVTHLADISLPALMDQVQRASAETGLRRAESLDAWAGQLELLSDIADTLDTFRPHIYERSVTDMIIATASKEWRREHGATMKMSERRRLKKEARDMVRPGQDVPELHTALAQVQRERETWRLHSEPGSWPSIPEGVDQLRGTYGEVRAEIDELADVLPDGGDLTSMSLIDLRRRCQALARESGDLTDLPRRNVLRGEIEQAGLAALLDDLRVRSVSPDRAGTELHAAYLASVFELMFSSTPALAAGAGSRAGDLIASVVRQDRDHVESMPDYISRAIIASMRATITKKKDQTLEVDALLAEHGAAGLREAIARHGDILKAARPIWAMSAVTVAQYIPAMEWADVVILDGIDSIDLAQLVPSLLRGRTVVACGRVQGRGEAVSALATTLPVASLPTHSSRHDEMTARFLADNGFSSGLRVYPSTPSRPAPRLIVVEGTGVPSPRSGLVEGPEKEVEAVIDAVVDLALSRPDESIGVIALNAVHAERIRTAIRTVARTSSALAALTDPTVREPFAVVDALSSGMLRRDHIILTVGLGKTVHGRVLHSFGTLSTEAGVEGLVTALEAPRKSLTVISSFEASDIDRNRLGAPGSILLVDLLDAYRRNRSDSDEESQPMALIADLAARLRDRGYEAKAGYSRSGSLSIPLVAGHPDIPGTWAVAVTIDDETYASEKSLRRRDQFWPAMLSGRGWRVVPTVSASVFFEPQNEVDRIIAAVDVARDEARRAARSARTSRPLPAHLDTDTIDDDLEQERLPRGPRPKVSPGMPLAAYSDDQLDELVVWIRSDGAHRTEDEMVEELRSELDLRRRGIQVDVVLRNVVRRHTAHAGEEAEL</sequence>
<dbReference type="KEGG" id="fsl:EJO69_09750"/>
<gene>
    <name evidence="2" type="ORF">EJO69_09750</name>
</gene>
<dbReference type="RefSeq" id="WP_126041398.1">
    <property type="nucleotide sequence ID" value="NZ_CP034438.1"/>
</dbReference>
<dbReference type="Proteomes" id="UP000270021">
    <property type="component" value="Chromosome"/>
</dbReference>
<accession>A0A3Q8WUE4</accession>